<dbReference type="PANTHER" id="PTHR30290">
    <property type="entry name" value="PERIPLASMIC BINDING COMPONENT OF ABC TRANSPORTER"/>
    <property type="match status" value="1"/>
</dbReference>
<sequence>MKKLVKVVAAALAVTMLAGCGASASSSTTEQASSSQATAQTTTADGKSVIRVGIGSDPASFGPFEAGGNGKNATFRTIYEPLAEYQGVGGECKAVVAKNWEKVGDMTYHLTIWDNVYDTAGNHFTADDVVFVCNSMKETGNFVDFRYMDTCTKIDDYTVELVMNSDIIGQFEKLLQATRCVTKAAYEASSDQMATTPVGTTAYVLTDYISGSEYAFEKTDNYWQSEDNFTDYQYANVDRIEYYYIPEDSQLAIALESNTVDMVNGLSYTESQRFVEGGANADGFTVFENLQNLSQVLFFQCSDNSPCSNEKLRQAILYAIDFQGLVDGAANGQATVCSTFGGNMFSDYDPAWEENPYYTYDVEKAKTLLAESGFDTATPLRIVLNGNAIRKSIAQIMQGYLAQIGITVEINSYEDSLFNTYKSDETAYDILLDNCGGSDYLMTIWRGKFDAKAYSTGGTINGVYDDELQSLMEACEKDNSKANMDAFQDCLYSHAYAVGLFNAQMYTVCRDSVKSISMDGKQFPCVASCTYSWN</sequence>
<dbReference type="InterPro" id="IPR039424">
    <property type="entry name" value="SBP_5"/>
</dbReference>
<dbReference type="Gene3D" id="3.40.190.10">
    <property type="entry name" value="Periplasmic binding protein-like II"/>
    <property type="match status" value="1"/>
</dbReference>
<dbReference type="GO" id="GO:0043190">
    <property type="term" value="C:ATP-binding cassette (ABC) transporter complex"/>
    <property type="evidence" value="ECO:0007669"/>
    <property type="project" value="InterPro"/>
</dbReference>
<dbReference type="GO" id="GO:0042597">
    <property type="term" value="C:periplasmic space"/>
    <property type="evidence" value="ECO:0007669"/>
    <property type="project" value="UniProtKB-ARBA"/>
</dbReference>
<evidence type="ECO:0000313" key="4">
    <source>
        <dbReference type="Proteomes" id="UP000759273"/>
    </source>
</evidence>
<name>A0A943HLZ5_9FIRM</name>
<dbReference type="InterPro" id="IPR030678">
    <property type="entry name" value="Peptide/Ni-bd"/>
</dbReference>
<dbReference type="AlphaFoldDB" id="A0A943HLZ5"/>
<dbReference type="Pfam" id="PF00496">
    <property type="entry name" value="SBP_bac_5"/>
    <property type="match status" value="1"/>
</dbReference>
<dbReference type="Proteomes" id="UP000759273">
    <property type="component" value="Unassembled WGS sequence"/>
</dbReference>
<dbReference type="PROSITE" id="PS51257">
    <property type="entry name" value="PROKAR_LIPOPROTEIN"/>
    <property type="match status" value="1"/>
</dbReference>
<dbReference type="GO" id="GO:1904680">
    <property type="term" value="F:peptide transmembrane transporter activity"/>
    <property type="evidence" value="ECO:0007669"/>
    <property type="project" value="TreeGrafter"/>
</dbReference>
<dbReference type="InterPro" id="IPR000914">
    <property type="entry name" value="SBP_5_dom"/>
</dbReference>
<feature type="chain" id="PRO_5036932302" evidence="1">
    <location>
        <begin position="25"/>
        <end position="534"/>
    </location>
</feature>
<evidence type="ECO:0000256" key="1">
    <source>
        <dbReference type="SAM" id="SignalP"/>
    </source>
</evidence>
<evidence type="ECO:0000259" key="2">
    <source>
        <dbReference type="Pfam" id="PF00496"/>
    </source>
</evidence>
<dbReference type="Gene3D" id="3.10.105.10">
    <property type="entry name" value="Dipeptide-binding Protein, Domain 3"/>
    <property type="match status" value="1"/>
</dbReference>
<evidence type="ECO:0000313" key="3">
    <source>
        <dbReference type="EMBL" id="MBS5333680.1"/>
    </source>
</evidence>
<dbReference type="SUPFAM" id="SSF53850">
    <property type="entry name" value="Periplasmic binding protein-like II"/>
    <property type="match status" value="1"/>
</dbReference>
<reference evidence="3" key="1">
    <citation type="submission" date="2021-02" db="EMBL/GenBank/DDBJ databases">
        <title>Infant gut strain persistence is associated with maternal origin, phylogeny, and functional potential including surface adhesion and iron acquisition.</title>
        <authorList>
            <person name="Lou Y.C."/>
        </authorList>
    </citation>
    <scope>NUCLEOTIDE SEQUENCE</scope>
    <source>
        <strain evidence="3">L3_101_000M1_dasL3_101_000M1_concoct_87</strain>
    </source>
</reference>
<dbReference type="GO" id="GO:0015833">
    <property type="term" value="P:peptide transport"/>
    <property type="evidence" value="ECO:0007669"/>
    <property type="project" value="TreeGrafter"/>
</dbReference>
<comment type="caution">
    <text evidence="3">The sequence shown here is derived from an EMBL/GenBank/DDBJ whole genome shotgun (WGS) entry which is preliminary data.</text>
</comment>
<keyword evidence="1" id="KW-0732">Signal</keyword>
<dbReference type="PIRSF" id="PIRSF002741">
    <property type="entry name" value="MppA"/>
    <property type="match status" value="1"/>
</dbReference>
<feature type="domain" description="Solute-binding protein family 5" evidence="2">
    <location>
        <begin position="95"/>
        <end position="438"/>
    </location>
</feature>
<protein>
    <submittedName>
        <fullName evidence="3">ABC transporter substrate-binding protein</fullName>
    </submittedName>
</protein>
<dbReference type="CDD" id="cd00995">
    <property type="entry name" value="PBP2_NikA_DppA_OppA_like"/>
    <property type="match status" value="1"/>
</dbReference>
<proteinExistence type="predicted"/>
<feature type="signal peptide" evidence="1">
    <location>
        <begin position="1"/>
        <end position="24"/>
    </location>
</feature>
<organism evidence="3 4">
    <name type="scientific">Subdoligranulum variabile</name>
    <dbReference type="NCBI Taxonomy" id="214851"/>
    <lineage>
        <taxon>Bacteria</taxon>
        <taxon>Bacillati</taxon>
        <taxon>Bacillota</taxon>
        <taxon>Clostridia</taxon>
        <taxon>Eubacteriales</taxon>
        <taxon>Oscillospiraceae</taxon>
        <taxon>Subdoligranulum</taxon>
    </lineage>
</organism>
<accession>A0A943HLZ5</accession>
<dbReference type="EMBL" id="JAGZGG010000053">
    <property type="protein sequence ID" value="MBS5333680.1"/>
    <property type="molecule type" value="Genomic_DNA"/>
</dbReference>
<gene>
    <name evidence="3" type="ORF">KHY36_14300</name>
</gene>